<proteinExistence type="predicted"/>
<dbReference type="RefSeq" id="WP_219318979.1">
    <property type="nucleotide sequence ID" value="NZ_JAHWYN010000025.1"/>
</dbReference>
<organism evidence="1 2">
    <name type="scientific">Flavobacterium taihuense</name>
    <dbReference type="NCBI Taxonomy" id="2857508"/>
    <lineage>
        <taxon>Bacteria</taxon>
        <taxon>Pseudomonadati</taxon>
        <taxon>Bacteroidota</taxon>
        <taxon>Flavobacteriia</taxon>
        <taxon>Flavobacteriales</taxon>
        <taxon>Flavobacteriaceae</taxon>
        <taxon>Flavobacterium</taxon>
    </lineage>
</organism>
<evidence type="ECO:0000313" key="2">
    <source>
        <dbReference type="Proteomes" id="UP000812031"/>
    </source>
</evidence>
<protein>
    <submittedName>
        <fullName evidence="1">Uncharacterized protein</fullName>
    </submittedName>
</protein>
<comment type="caution">
    <text evidence="1">The sequence shown here is derived from an EMBL/GenBank/DDBJ whole genome shotgun (WGS) entry which is preliminary data.</text>
</comment>
<evidence type="ECO:0000313" key="1">
    <source>
        <dbReference type="EMBL" id="MBW4362496.1"/>
    </source>
</evidence>
<dbReference type="EMBL" id="JAHWYN010000025">
    <property type="protein sequence ID" value="MBW4362496.1"/>
    <property type="molecule type" value="Genomic_DNA"/>
</dbReference>
<name>A0ABS6Y0Q2_9FLAO</name>
<accession>A0ABS6Y0Q2</accession>
<dbReference type="Proteomes" id="UP000812031">
    <property type="component" value="Unassembled WGS sequence"/>
</dbReference>
<keyword evidence="2" id="KW-1185">Reference proteome</keyword>
<reference evidence="1 2" key="1">
    <citation type="submission" date="2021-07" db="EMBL/GenBank/DDBJ databases">
        <title>Flavobacterium sp. nov. isolated from sediment on the Taihu Lake.</title>
        <authorList>
            <person name="Qu J.-H."/>
        </authorList>
    </citation>
    <scope>NUCLEOTIDE SEQUENCE [LARGE SCALE GENOMIC DNA]</scope>
    <source>
        <strain evidence="1 2">NAS39</strain>
    </source>
</reference>
<gene>
    <name evidence="1" type="ORF">KZH69_18585</name>
</gene>
<sequence length="97" mass="11199">MTKENVKTSHTDVMPAMAEFLLEVSAEDIQKMPAVFQFIFDIELETENMNDLTLRIEVMRAIRDLRTLTDKLKPFSDHQIETGASSFIKQSKSRIHV</sequence>